<dbReference type="Pfam" id="PF21447">
    <property type="entry name" value="Ppx-GppA_III"/>
    <property type="match status" value="1"/>
</dbReference>
<evidence type="ECO:0000259" key="2">
    <source>
        <dbReference type="Pfam" id="PF02541"/>
    </source>
</evidence>
<dbReference type="Pfam" id="PF02541">
    <property type="entry name" value="Ppx-GppA"/>
    <property type="match status" value="1"/>
</dbReference>
<dbReference type="EMBL" id="CP001101">
    <property type="protein sequence ID" value="ACE03452.1"/>
    <property type="molecule type" value="Genomic_DNA"/>
</dbReference>
<name>B3EM74_CHLPB</name>
<organism evidence="4">
    <name type="scientific">Chlorobium phaeobacteroides (strain BS1)</name>
    <dbReference type="NCBI Taxonomy" id="331678"/>
    <lineage>
        <taxon>Bacteria</taxon>
        <taxon>Pseudomonadati</taxon>
        <taxon>Chlorobiota</taxon>
        <taxon>Chlorobiia</taxon>
        <taxon>Chlorobiales</taxon>
        <taxon>Chlorobiaceae</taxon>
        <taxon>Chlorobium/Pelodictyon group</taxon>
        <taxon>Chlorobium</taxon>
    </lineage>
</organism>
<dbReference type="KEGG" id="cpb:Cphamn1_0489"/>
<dbReference type="PIRSF" id="PIRSF001267">
    <property type="entry name" value="Pyrophosphatase_GppA_Ppx"/>
    <property type="match status" value="1"/>
</dbReference>
<dbReference type="PANTHER" id="PTHR30005">
    <property type="entry name" value="EXOPOLYPHOSPHATASE"/>
    <property type="match status" value="1"/>
</dbReference>
<dbReference type="InterPro" id="IPR050273">
    <property type="entry name" value="GppA/Ppx_hydrolase"/>
</dbReference>
<dbReference type="eggNOG" id="COG0248">
    <property type="taxonomic scope" value="Bacteria"/>
</dbReference>
<dbReference type="SUPFAM" id="SSF53067">
    <property type="entry name" value="Actin-like ATPase domain"/>
    <property type="match status" value="2"/>
</dbReference>
<gene>
    <name evidence="4" type="ordered locus">Cphamn1_0489</name>
</gene>
<evidence type="ECO:0000259" key="3">
    <source>
        <dbReference type="Pfam" id="PF21447"/>
    </source>
</evidence>
<dbReference type="Gene3D" id="3.30.420.40">
    <property type="match status" value="1"/>
</dbReference>
<dbReference type="GO" id="GO:0008894">
    <property type="term" value="F:guanosine-5'-triphosphate,3'-diphosphate diphosphatase activity"/>
    <property type="evidence" value="ECO:0007669"/>
    <property type="project" value="UniProtKB-EC"/>
</dbReference>
<dbReference type="EC" id="3.6.1.40" evidence="4"/>
<proteinExistence type="predicted"/>
<dbReference type="CDD" id="cd24006">
    <property type="entry name" value="ASKHA_NBD_PPX_GppA"/>
    <property type="match status" value="1"/>
</dbReference>
<dbReference type="SUPFAM" id="SSF109604">
    <property type="entry name" value="HD-domain/PDEase-like"/>
    <property type="match status" value="1"/>
</dbReference>
<sequence length="527" mass="59512">MSMTGMSNELKRVAAIDLGTNSFHMVVVEDTEEKGIVEIDRVKEMICIGRGSISSKMLEEKAMESGVTTLKHFLVLAAQHGVTPGNIIAFATSAIREAKNRNDFLCRVREETGLKIRIISGLEEAQFIYYGVRHAVRLSSEPELIFDIGGGSVEFIIADQWKIHLLESRKIGVARMFERFMTTDPVSGHERNLLEQFFAAELFSSAEKAKELGIRTAIASSGTAQNIARMIRSMTGRDDEVMLNQSTFTRKEFQKLYKSVISLSVSERKKLTGLDEKRVDLILPGLILVNVIFSLFRIKEIKISDSALREGMVIHYLSEGYTDSEEQGIKLNIRLQSVVELGYRCGWNRDHSEQISRLCLQLFDQLQSLHGLDVHDRELLEYAALLHNIGTFISISSHHKHSQYIILNGELRGFAPAEINIIGNVARYHRKSPPSEKHEPYSQLKPRQQRVVDVLSGILRVANGLDRGHRQNIVSIEAKIRDSMITIGLQARMHPDIEIWAAERMKPLLESVLGKTIGFESLNAYER</sequence>
<evidence type="ECO:0000313" key="4">
    <source>
        <dbReference type="EMBL" id="ACE03452.1"/>
    </source>
</evidence>
<keyword evidence="1 4" id="KW-0378">Hydrolase</keyword>
<dbReference type="PANTHER" id="PTHR30005:SF0">
    <property type="entry name" value="RETROGRADE REGULATION PROTEIN 2"/>
    <property type="match status" value="1"/>
</dbReference>
<dbReference type="InterPro" id="IPR048950">
    <property type="entry name" value="Ppx_GppA_C"/>
</dbReference>
<evidence type="ECO:0000256" key="1">
    <source>
        <dbReference type="ARBA" id="ARBA00022801"/>
    </source>
</evidence>
<protein>
    <submittedName>
        <fullName evidence="4">Ppx/GppA phosphatase</fullName>
        <ecNumber evidence="4">3.6.1.40</ecNumber>
    </submittedName>
</protein>
<dbReference type="InterPro" id="IPR030673">
    <property type="entry name" value="PyroPPase_GppA_Ppx"/>
</dbReference>
<reference evidence="4" key="1">
    <citation type="submission" date="2008-06" db="EMBL/GenBank/DDBJ databases">
        <title>Complete sequence of Chlorobium phaeobacteroides BS1.</title>
        <authorList>
            <consortium name="US DOE Joint Genome Institute"/>
            <person name="Lucas S."/>
            <person name="Copeland A."/>
            <person name="Lapidus A."/>
            <person name="Glavina del Rio T."/>
            <person name="Dalin E."/>
            <person name="Tice H."/>
            <person name="Bruce D."/>
            <person name="Goodwin L."/>
            <person name="Pitluck S."/>
            <person name="Schmutz J."/>
            <person name="Larimer F."/>
            <person name="Land M."/>
            <person name="Hauser L."/>
            <person name="Kyrpides N."/>
            <person name="Ovchinnikova G."/>
            <person name="Li T."/>
            <person name="Liu Z."/>
            <person name="Zhao F."/>
            <person name="Overmann J."/>
            <person name="Bryant D.A."/>
            <person name="Richardson P."/>
        </authorList>
    </citation>
    <scope>NUCLEOTIDE SEQUENCE [LARGE SCALE GENOMIC DNA]</scope>
    <source>
        <strain evidence="4">BS1</strain>
    </source>
</reference>
<feature type="domain" description="Ppx/GppA phosphatase N-terminal" evidence="2">
    <location>
        <begin position="28"/>
        <end position="316"/>
    </location>
</feature>
<dbReference type="InterPro" id="IPR043129">
    <property type="entry name" value="ATPase_NBD"/>
</dbReference>
<dbReference type="AlphaFoldDB" id="B3EM74"/>
<dbReference type="Gene3D" id="3.30.420.150">
    <property type="entry name" value="Exopolyphosphatase. Domain 2"/>
    <property type="match status" value="1"/>
</dbReference>
<dbReference type="STRING" id="331678.Cphamn1_0489"/>
<accession>B3EM74</accession>
<dbReference type="Gene3D" id="1.10.3210.10">
    <property type="entry name" value="Hypothetical protein af1432"/>
    <property type="match status" value="1"/>
</dbReference>
<dbReference type="HOGENOM" id="CLU_025908_4_2_10"/>
<feature type="domain" description="Ppx/GppA phosphatase C-terminal" evidence="3">
    <location>
        <begin position="333"/>
        <end position="479"/>
    </location>
</feature>
<dbReference type="InterPro" id="IPR003695">
    <property type="entry name" value="Ppx_GppA_N"/>
</dbReference>